<dbReference type="AlphaFoldDB" id="A0A848P5E2"/>
<accession>A0A848P5E2</accession>
<sequence>MVNVAQYPQLRMLLWNRPRIKRLADKDAFALYEANWRHVDKEHMTAAEQALVRRLTTEIGHGVLLV</sequence>
<reference evidence="1 2" key="1">
    <citation type="submission" date="2020-04" db="EMBL/GenBank/DDBJ databases">
        <title>Ralstonia insidiosa genome sequencing and assembly.</title>
        <authorList>
            <person name="Martins R.C.R."/>
            <person name="Perdigao-Neto L.V."/>
            <person name="Levin A.S.S."/>
            <person name="Costa S.F."/>
        </authorList>
    </citation>
    <scope>NUCLEOTIDE SEQUENCE [LARGE SCALE GENOMIC DNA]</scope>
    <source>
        <strain evidence="1 2">5047</strain>
    </source>
</reference>
<dbReference type="EMBL" id="JABBZM010000017">
    <property type="protein sequence ID" value="NMV39846.1"/>
    <property type="molecule type" value="Genomic_DNA"/>
</dbReference>
<name>A0A848P5E2_9RALS</name>
<proteinExistence type="predicted"/>
<dbReference type="Proteomes" id="UP000575469">
    <property type="component" value="Unassembled WGS sequence"/>
</dbReference>
<gene>
    <name evidence="1" type="ORF">HGR00_18205</name>
</gene>
<dbReference type="RefSeq" id="WP_169340798.1">
    <property type="nucleotide sequence ID" value="NZ_JABBZM010000017.1"/>
</dbReference>
<protein>
    <submittedName>
        <fullName evidence="1">Uncharacterized protein</fullName>
    </submittedName>
</protein>
<comment type="caution">
    <text evidence="1">The sequence shown here is derived from an EMBL/GenBank/DDBJ whole genome shotgun (WGS) entry which is preliminary data.</text>
</comment>
<evidence type="ECO:0000313" key="2">
    <source>
        <dbReference type="Proteomes" id="UP000575469"/>
    </source>
</evidence>
<evidence type="ECO:0000313" key="1">
    <source>
        <dbReference type="EMBL" id="NMV39846.1"/>
    </source>
</evidence>
<organism evidence="1 2">
    <name type="scientific">Ralstonia insidiosa</name>
    <dbReference type="NCBI Taxonomy" id="190721"/>
    <lineage>
        <taxon>Bacteria</taxon>
        <taxon>Pseudomonadati</taxon>
        <taxon>Pseudomonadota</taxon>
        <taxon>Betaproteobacteria</taxon>
        <taxon>Burkholderiales</taxon>
        <taxon>Burkholderiaceae</taxon>
        <taxon>Ralstonia</taxon>
    </lineage>
</organism>